<evidence type="ECO:0000256" key="6">
    <source>
        <dbReference type="ARBA" id="ARBA00023163"/>
    </source>
</evidence>
<evidence type="ECO:0000256" key="8">
    <source>
        <dbReference type="SAM" id="Phobius"/>
    </source>
</evidence>
<protein>
    <recommendedName>
        <fullName evidence="2">histidine kinase</fullName>
        <ecNumber evidence="2">2.7.13.3</ecNumber>
    </recommendedName>
</protein>
<keyword evidence="3 7" id="KW-0597">Phosphoprotein</keyword>
<keyword evidence="4" id="KW-0805">Transcription regulation</keyword>
<feature type="domain" description="Response regulatory" evidence="12">
    <location>
        <begin position="1098"/>
        <end position="1213"/>
    </location>
</feature>
<dbReference type="PANTHER" id="PTHR43547">
    <property type="entry name" value="TWO-COMPONENT HISTIDINE KINASE"/>
    <property type="match status" value="1"/>
</dbReference>
<dbReference type="InterPro" id="IPR011110">
    <property type="entry name" value="Reg_prop"/>
</dbReference>
<feature type="chain" id="PRO_5045595967" description="histidine kinase" evidence="9">
    <location>
        <begin position="21"/>
        <end position="1343"/>
    </location>
</feature>
<dbReference type="InterPro" id="IPR003594">
    <property type="entry name" value="HATPase_dom"/>
</dbReference>
<dbReference type="SUPFAM" id="SSF52172">
    <property type="entry name" value="CheY-like"/>
    <property type="match status" value="1"/>
</dbReference>
<evidence type="ECO:0000256" key="4">
    <source>
        <dbReference type="ARBA" id="ARBA00023015"/>
    </source>
</evidence>
<dbReference type="Gene3D" id="3.40.50.2300">
    <property type="match status" value="1"/>
</dbReference>
<evidence type="ECO:0000256" key="9">
    <source>
        <dbReference type="SAM" id="SignalP"/>
    </source>
</evidence>
<feature type="domain" description="HTH araC/xylS-type" evidence="10">
    <location>
        <begin position="1245"/>
        <end position="1343"/>
    </location>
</feature>
<dbReference type="SMART" id="SM00388">
    <property type="entry name" value="HisKA"/>
    <property type="match status" value="1"/>
</dbReference>
<dbReference type="InterPro" id="IPR036097">
    <property type="entry name" value="HisK_dim/P_sf"/>
</dbReference>
<feature type="signal peptide" evidence="9">
    <location>
        <begin position="1"/>
        <end position="20"/>
    </location>
</feature>
<keyword evidence="8" id="KW-1133">Transmembrane helix</keyword>
<keyword evidence="8" id="KW-0812">Transmembrane</keyword>
<dbReference type="Gene3D" id="1.10.287.130">
    <property type="match status" value="1"/>
</dbReference>
<evidence type="ECO:0000256" key="7">
    <source>
        <dbReference type="PROSITE-ProRule" id="PRU00169"/>
    </source>
</evidence>
<dbReference type="Pfam" id="PF12833">
    <property type="entry name" value="HTH_18"/>
    <property type="match status" value="1"/>
</dbReference>
<keyword evidence="9" id="KW-0732">Signal</keyword>
<dbReference type="Pfam" id="PF00072">
    <property type="entry name" value="Response_reg"/>
    <property type="match status" value="1"/>
</dbReference>
<dbReference type="SMART" id="SM00448">
    <property type="entry name" value="REC"/>
    <property type="match status" value="1"/>
</dbReference>
<dbReference type="InterPro" id="IPR018060">
    <property type="entry name" value="HTH_AraC"/>
</dbReference>
<dbReference type="PROSITE" id="PS50109">
    <property type="entry name" value="HIS_KIN"/>
    <property type="match status" value="1"/>
</dbReference>
<keyword evidence="5" id="KW-0238">DNA-binding</keyword>
<evidence type="ECO:0000256" key="3">
    <source>
        <dbReference type="ARBA" id="ARBA00022553"/>
    </source>
</evidence>
<feature type="domain" description="Histidine kinase" evidence="11">
    <location>
        <begin position="831"/>
        <end position="1050"/>
    </location>
</feature>
<keyword evidence="14" id="KW-1185">Reference proteome</keyword>
<dbReference type="PRINTS" id="PR00344">
    <property type="entry name" value="BCTRLSENSOR"/>
</dbReference>
<dbReference type="PROSITE" id="PS01124">
    <property type="entry name" value="HTH_ARAC_FAMILY_2"/>
    <property type="match status" value="1"/>
</dbReference>
<dbReference type="CDD" id="cd00082">
    <property type="entry name" value="HisKA"/>
    <property type="match status" value="1"/>
</dbReference>
<dbReference type="InterPro" id="IPR004358">
    <property type="entry name" value="Sig_transdc_His_kin-like_C"/>
</dbReference>
<dbReference type="InterPro" id="IPR011123">
    <property type="entry name" value="Y_Y_Y"/>
</dbReference>
<feature type="transmembrane region" description="Helical" evidence="8">
    <location>
        <begin position="774"/>
        <end position="794"/>
    </location>
</feature>
<keyword evidence="8" id="KW-0472">Membrane</keyword>
<dbReference type="Pfam" id="PF02518">
    <property type="entry name" value="HATPase_c"/>
    <property type="match status" value="1"/>
</dbReference>
<dbReference type="Gene3D" id="2.130.10.10">
    <property type="entry name" value="YVTN repeat-like/Quinoprotein amine dehydrogenase"/>
    <property type="match status" value="3"/>
</dbReference>
<dbReference type="Pfam" id="PF00512">
    <property type="entry name" value="HisKA"/>
    <property type="match status" value="1"/>
</dbReference>
<evidence type="ECO:0000259" key="11">
    <source>
        <dbReference type="PROSITE" id="PS50109"/>
    </source>
</evidence>
<dbReference type="Pfam" id="PF07495">
    <property type="entry name" value="Y_Y_Y"/>
    <property type="match status" value="1"/>
</dbReference>
<dbReference type="PROSITE" id="PS50110">
    <property type="entry name" value="RESPONSE_REGULATORY"/>
    <property type="match status" value="1"/>
</dbReference>
<comment type="caution">
    <text evidence="13">The sequence shown here is derived from an EMBL/GenBank/DDBJ whole genome shotgun (WGS) entry which is preliminary data.</text>
</comment>
<dbReference type="Pfam" id="PF07494">
    <property type="entry name" value="Reg_prop"/>
    <property type="match status" value="3"/>
</dbReference>
<dbReference type="SMART" id="SM00342">
    <property type="entry name" value="HTH_ARAC"/>
    <property type="match status" value="1"/>
</dbReference>
<accession>A0ABP9H8P6</accession>
<dbReference type="InterPro" id="IPR009057">
    <property type="entry name" value="Homeodomain-like_sf"/>
</dbReference>
<dbReference type="InterPro" id="IPR013783">
    <property type="entry name" value="Ig-like_fold"/>
</dbReference>
<dbReference type="InterPro" id="IPR001789">
    <property type="entry name" value="Sig_transdc_resp-reg_receiver"/>
</dbReference>
<sequence length="1343" mass="154763">MKTNRLFIFFIFICTCITSAQELVFEHYNEVNGLSHNSVRSIVQDSKGFLWIGTFGGVNRFDGYDFKTFEVKVDDSNFLNSDDILEIVADKHDNLWIATDFGLTKYNIPTHTFKTYHSNKNKKNAIVGDKIRSIFIDNSDRLWVGTMQNGICYFNKKEERFYKVNADGAKNIRSIYQTSDGKIWFTTFNKGVFSLTIDEKNNISNFKNYKLSPKKGELINDSDAYFILEDKLHELYVGTKDGLYQFNNIDNEFSLIHKDNSTDYFRCYTIAPDGKYWFGTLNGIIECESIEDIKNNTFNRYIPDIRNTSSLVNNYILSLYFDQSGILWIGTENGLDKLDPYENQFKSIKANFTSSGNIPVISSFAKTYDNKVLVGTNSNGLYIKYGNAFKQILKSYKRISSIYTIDNIEFFIGLWSGKVLNYNLKTNSVTELNVGVKSSPISTFYKISDTKLLIGSVGEGLIEFDLKKRTSLKINPELDAMQDINKIVPDKEDVLWLATEEGVVKYNIENKETRHYKFEENKRRLSNNKIKDIIIDGKGTVWAGTRKGLNYYDSLRDDFFLKENPVELKNSWITDMTTDIHGCLWLNMNYNKIVKYIPEKNEYRSFHINNGVRSNLINKRGFLQYDNTRIYIGGDKDIIYFSPIDIKENTNAPKPLITDFKIQNKEVLPGIEIDNQIVLNKDLNYNNSVELKYRNRNFSIKFAIPSYANERLNTYEYKLEGFDDTWNTTTSNSRTVQYTNLYPDDYILRVKASNNNGYWSDVSTYNISISSPFWLTYQFFILVLVLLSVFIYFLRKQIKYRIQLKQELLLEKVKRERDEKLNNEKLRFFTNISHELRTPLTLILGPAKQLLNAQVGGSQSKHKIGLIHQNANRLLRLVNQILDFRRAETGELKLKVSEVDVIQSTKSVFYSFIELAQSKNINFNFNTEDDAIMCWVDIDKLNKMLYNLLSNAMKFTDNHGNVDLFIGIGDKKNKTLIIEVSDDGIGIPSESQEKIFSRFYQAKNSMKNTTGTGIGLSLVKALVEIHKGLIKVESETKKGSVFTIELPVYKNAFTTEEIQEVDTENSQKNTEEIIKEAPLVLNQTESKTKNLNIDVKHKILVIEDNSELRKYAVDYLSDFFTVYEAENGKEGLEICKKIKPVLCVVDVMMPVMDGFKFVEALKNDENISHIAVILLTALAENENRIKGYKIGVDGYLVKPFDPALLKSRIDNVIKIHFDLKQRFSGVAESDVMTLAHSQIDIDLVSRIKEVIETNLNEPNLSPSFVSDEMAMSSSKLYRKIKQLTDLSPNEFIRTIRLKKSAQLLKTKNYNVSEVSDMVGFNDPLYFSRVFKKQFGYAPSKLLK</sequence>
<dbReference type="RefSeq" id="WP_345165490.1">
    <property type="nucleotide sequence ID" value="NZ_BAABJK010000004.1"/>
</dbReference>
<dbReference type="InterPro" id="IPR018062">
    <property type="entry name" value="HTH_AraC-typ_CS"/>
</dbReference>
<dbReference type="InterPro" id="IPR015943">
    <property type="entry name" value="WD40/YVTN_repeat-like_dom_sf"/>
</dbReference>
<comment type="catalytic activity">
    <reaction evidence="1">
        <text>ATP + protein L-histidine = ADP + protein N-phospho-L-histidine.</text>
        <dbReference type="EC" id="2.7.13.3"/>
    </reaction>
</comment>
<evidence type="ECO:0000259" key="12">
    <source>
        <dbReference type="PROSITE" id="PS50110"/>
    </source>
</evidence>
<organism evidence="13 14">
    <name type="scientific">Algibacter aquimarinus</name>
    <dbReference type="NCBI Taxonomy" id="1136748"/>
    <lineage>
        <taxon>Bacteria</taxon>
        <taxon>Pseudomonadati</taxon>
        <taxon>Bacteroidota</taxon>
        <taxon>Flavobacteriia</taxon>
        <taxon>Flavobacteriales</taxon>
        <taxon>Flavobacteriaceae</taxon>
        <taxon>Algibacter</taxon>
    </lineage>
</organism>
<dbReference type="SUPFAM" id="SSF47384">
    <property type="entry name" value="Homodimeric domain of signal transducing histidine kinase"/>
    <property type="match status" value="1"/>
</dbReference>
<dbReference type="Gene3D" id="2.60.40.10">
    <property type="entry name" value="Immunoglobulins"/>
    <property type="match status" value="1"/>
</dbReference>
<keyword evidence="6" id="KW-0804">Transcription</keyword>
<evidence type="ECO:0000256" key="2">
    <source>
        <dbReference type="ARBA" id="ARBA00012438"/>
    </source>
</evidence>
<evidence type="ECO:0000259" key="10">
    <source>
        <dbReference type="PROSITE" id="PS01124"/>
    </source>
</evidence>
<dbReference type="Gene3D" id="3.30.565.10">
    <property type="entry name" value="Histidine kinase-like ATPase, C-terminal domain"/>
    <property type="match status" value="1"/>
</dbReference>
<reference evidence="14" key="1">
    <citation type="journal article" date="2019" name="Int. J. Syst. Evol. Microbiol.">
        <title>The Global Catalogue of Microorganisms (GCM) 10K type strain sequencing project: providing services to taxonomists for standard genome sequencing and annotation.</title>
        <authorList>
            <consortium name="The Broad Institute Genomics Platform"/>
            <consortium name="The Broad Institute Genome Sequencing Center for Infectious Disease"/>
            <person name="Wu L."/>
            <person name="Ma J."/>
        </authorList>
    </citation>
    <scope>NUCLEOTIDE SEQUENCE [LARGE SCALE GENOMIC DNA]</scope>
    <source>
        <strain evidence="14">JCM 18287</strain>
    </source>
</reference>
<gene>
    <name evidence="13" type="ORF">GCM10023315_11090</name>
</gene>
<dbReference type="PANTHER" id="PTHR43547:SF2">
    <property type="entry name" value="HYBRID SIGNAL TRANSDUCTION HISTIDINE KINASE C"/>
    <property type="match status" value="1"/>
</dbReference>
<evidence type="ECO:0000256" key="5">
    <source>
        <dbReference type="ARBA" id="ARBA00023125"/>
    </source>
</evidence>
<proteinExistence type="predicted"/>
<dbReference type="PROSITE" id="PS00041">
    <property type="entry name" value="HTH_ARAC_FAMILY_1"/>
    <property type="match status" value="1"/>
</dbReference>
<name>A0ABP9H8P6_9FLAO</name>
<dbReference type="SUPFAM" id="SSF63829">
    <property type="entry name" value="Calcium-dependent phosphotriesterase"/>
    <property type="match status" value="3"/>
</dbReference>
<dbReference type="EMBL" id="BAABJK010000004">
    <property type="protein sequence ID" value="GAA4964101.1"/>
    <property type="molecule type" value="Genomic_DNA"/>
</dbReference>
<evidence type="ECO:0000256" key="1">
    <source>
        <dbReference type="ARBA" id="ARBA00000085"/>
    </source>
</evidence>
<evidence type="ECO:0000313" key="14">
    <source>
        <dbReference type="Proteomes" id="UP001501692"/>
    </source>
</evidence>
<dbReference type="Proteomes" id="UP001501692">
    <property type="component" value="Unassembled WGS sequence"/>
</dbReference>
<dbReference type="SMART" id="SM00387">
    <property type="entry name" value="HATPase_c"/>
    <property type="match status" value="1"/>
</dbReference>
<dbReference type="InterPro" id="IPR011006">
    <property type="entry name" value="CheY-like_superfamily"/>
</dbReference>
<dbReference type="EC" id="2.7.13.3" evidence="2"/>
<dbReference type="InterPro" id="IPR036890">
    <property type="entry name" value="HATPase_C_sf"/>
</dbReference>
<dbReference type="SUPFAM" id="SSF55874">
    <property type="entry name" value="ATPase domain of HSP90 chaperone/DNA topoisomerase II/histidine kinase"/>
    <property type="match status" value="1"/>
</dbReference>
<feature type="modified residue" description="4-aspartylphosphate" evidence="7">
    <location>
        <position position="1146"/>
    </location>
</feature>
<dbReference type="SUPFAM" id="SSF46689">
    <property type="entry name" value="Homeodomain-like"/>
    <property type="match status" value="1"/>
</dbReference>
<dbReference type="Gene3D" id="1.10.10.60">
    <property type="entry name" value="Homeodomain-like"/>
    <property type="match status" value="2"/>
</dbReference>
<dbReference type="InterPro" id="IPR003661">
    <property type="entry name" value="HisK_dim/P_dom"/>
</dbReference>
<evidence type="ECO:0000313" key="13">
    <source>
        <dbReference type="EMBL" id="GAA4964101.1"/>
    </source>
</evidence>
<dbReference type="InterPro" id="IPR005467">
    <property type="entry name" value="His_kinase_dom"/>
</dbReference>